<dbReference type="InterPro" id="IPR014001">
    <property type="entry name" value="Helicase_ATP-bd"/>
</dbReference>
<dbReference type="Proteomes" id="UP000199354">
    <property type="component" value="Unassembled WGS sequence"/>
</dbReference>
<dbReference type="Gene3D" id="3.40.50.300">
    <property type="entry name" value="P-loop containing nucleotide triphosphate hydrolases"/>
    <property type="match status" value="2"/>
</dbReference>
<dbReference type="InterPro" id="IPR011856">
    <property type="entry name" value="tRNA_endonuc-like_dom_sf"/>
</dbReference>
<dbReference type="InterPro" id="IPR007560">
    <property type="entry name" value="Restrct_endonuc_IV_Mrr"/>
</dbReference>
<evidence type="ECO:0000259" key="2">
    <source>
        <dbReference type="PROSITE" id="PS51194"/>
    </source>
</evidence>
<dbReference type="PROSITE" id="PS51192">
    <property type="entry name" value="HELICASE_ATP_BIND_1"/>
    <property type="match status" value="1"/>
</dbReference>
<dbReference type="InterPro" id="IPR006935">
    <property type="entry name" value="Helicase/UvrB_N"/>
</dbReference>
<dbReference type="OrthoDB" id="9759819at2"/>
<dbReference type="SUPFAM" id="SSF52540">
    <property type="entry name" value="P-loop containing nucleoside triphosphate hydrolases"/>
    <property type="match status" value="1"/>
</dbReference>
<accession>A0A1G5FE54</accession>
<evidence type="ECO:0000313" key="3">
    <source>
        <dbReference type="EMBL" id="SCY37160.1"/>
    </source>
</evidence>
<gene>
    <name evidence="3" type="ORF">SAMN02927903_01258</name>
</gene>
<dbReference type="Pfam" id="PF04471">
    <property type="entry name" value="Mrr_cat"/>
    <property type="match status" value="1"/>
</dbReference>
<dbReference type="Gene3D" id="3.40.1350.10">
    <property type="match status" value="1"/>
</dbReference>
<dbReference type="InterPro" id="IPR001650">
    <property type="entry name" value="Helicase_C-like"/>
</dbReference>
<dbReference type="GO" id="GO:0005829">
    <property type="term" value="C:cytosol"/>
    <property type="evidence" value="ECO:0007669"/>
    <property type="project" value="TreeGrafter"/>
</dbReference>
<dbReference type="GO" id="GO:0009307">
    <property type="term" value="P:DNA restriction-modification system"/>
    <property type="evidence" value="ECO:0007669"/>
    <property type="project" value="InterPro"/>
</dbReference>
<dbReference type="GO" id="GO:0004519">
    <property type="term" value="F:endonuclease activity"/>
    <property type="evidence" value="ECO:0007669"/>
    <property type="project" value="UniProtKB-KW"/>
</dbReference>
<dbReference type="SMART" id="SM00487">
    <property type="entry name" value="DEXDc"/>
    <property type="match status" value="1"/>
</dbReference>
<dbReference type="AlphaFoldDB" id="A0A1G5FE54"/>
<dbReference type="Pfam" id="PF00271">
    <property type="entry name" value="Helicase_C"/>
    <property type="match status" value="1"/>
</dbReference>
<keyword evidence="3" id="KW-0378">Hydrolase</keyword>
<dbReference type="EMBL" id="FMVF01000005">
    <property type="protein sequence ID" value="SCY37160.1"/>
    <property type="molecule type" value="Genomic_DNA"/>
</dbReference>
<dbReference type="GO" id="GO:0005524">
    <property type="term" value="F:ATP binding"/>
    <property type="evidence" value="ECO:0007669"/>
    <property type="project" value="InterPro"/>
</dbReference>
<evidence type="ECO:0000259" key="1">
    <source>
        <dbReference type="PROSITE" id="PS51192"/>
    </source>
</evidence>
<dbReference type="PANTHER" id="PTHR47396">
    <property type="entry name" value="TYPE I RESTRICTION ENZYME ECOKI R PROTEIN"/>
    <property type="match status" value="1"/>
</dbReference>
<name>A0A1G5FE54_9FLAO</name>
<dbReference type="GO" id="GO:0003677">
    <property type="term" value="F:DNA binding"/>
    <property type="evidence" value="ECO:0007669"/>
    <property type="project" value="InterPro"/>
</dbReference>
<dbReference type="GO" id="GO:0016787">
    <property type="term" value="F:hydrolase activity"/>
    <property type="evidence" value="ECO:0007669"/>
    <property type="project" value="InterPro"/>
</dbReference>
<dbReference type="SUPFAM" id="SSF52980">
    <property type="entry name" value="Restriction endonuclease-like"/>
    <property type="match status" value="1"/>
</dbReference>
<dbReference type="InterPro" id="IPR027417">
    <property type="entry name" value="P-loop_NTPase"/>
</dbReference>
<protein>
    <submittedName>
        <fullName evidence="3">Restriction endonuclease</fullName>
    </submittedName>
</protein>
<reference evidence="3 4" key="1">
    <citation type="submission" date="2016-10" db="EMBL/GenBank/DDBJ databases">
        <authorList>
            <person name="de Groot N.N."/>
        </authorList>
    </citation>
    <scope>NUCLEOTIDE SEQUENCE [LARGE SCALE GENOMIC DNA]</scope>
    <source>
        <strain evidence="3 4">CGMCC 1.7031</strain>
    </source>
</reference>
<feature type="domain" description="Helicase C-terminal" evidence="2">
    <location>
        <begin position="360"/>
        <end position="523"/>
    </location>
</feature>
<dbReference type="Pfam" id="PF04851">
    <property type="entry name" value="ResIII"/>
    <property type="match status" value="1"/>
</dbReference>
<organism evidence="3 4">
    <name type="scientific">Flavobacterium caeni</name>
    <dbReference type="NCBI Taxonomy" id="490189"/>
    <lineage>
        <taxon>Bacteria</taxon>
        <taxon>Pseudomonadati</taxon>
        <taxon>Bacteroidota</taxon>
        <taxon>Flavobacteriia</taxon>
        <taxon>Flavobacteriales</taxon>
        <taxon>Flavobacteriaceae</taxon>
        <taxon>Flavobacterium</taxon>
    </lineage>
</organism>
<keyword evidence="4" id="KW-1185">Reference proteome</keyword>
<dbReference type="STRING" id="490189.SAMN02927903_01258"/>
<dbReference type="PROSITE" id="PS51194">
    <property type="entry name" value="HELICASE_CTER"/>
    <property type="match status" value="1"/>
</dbReference>
<dbReference type="PANTHER" id="PTHR47396:SF1">
    <property type="entry name" value="ATP-DEPENDENT HELICASE IRC3-RELATED"/>
    <property type="match status" value="1"/>
</dbReference>
<dbReference type="SMART" id="SM00490">
    <property type="entry name" value="HELICc"/>
    <property type="match status" value="1"/>
</dbReference>
<keyword evidence="3" id="KW-0255">Endonuclease</keyword>
<dbReference type="InterPro" id="IPR011335">
    <property type="entry name" value="Restrct_endonuc-II-like"/>
</dbReference>
<evidence type="ECO:0000313" key="4">
    <source>
        <dbReference type="Proteomes" id="UP000199354"/>
    </source>
</evidence>
<dbReference type="RefSeq" id="WP_091141449.1">
    <property type="nucleotide sequence ID" value="NZ_FMVF01000005.1"/>
</dbReference>
<feature type="domain" description="Helicase ATP-binding" evidence="1">
    <location>
        <begin position="165"/>
        <end position="319"/>
    </location>
</feature>
<keyword evidence="3" id="KW-0540">Nuclease</keyword>
<proteinExistence type="predicted"/>
<dbReference type="InterPro" id="IPR050742">
    <property type="entry name" value="Helicase_Restrict-Modif_Enz"/>
</dbReference>
<sequence length="562" mass="64958">MRELQSNSKGFLSTERLSRGPWQAFERGIARLLVHSGWEISEIVGGSGDHGADIIGAVRGADGALNEFVYQAKFSETNKPLSVDIIGDVKRAMEYYGIDNGIAASNRSLGESQNLRLKQLQANGYNIQTFLSKSVFDSYVRLADWPIEKRALKKYQYEALSELQEAYMRGDKRGLICLATGLGKTFVAATFLRWLFECNPDLNVLILANTKALVEQFDRAIWSNIPKWVSTHLLYDSEKPAFLEGVTLSTFQSFMDFHKRNEDFRYDIVIVDEAHHAPADTYSEIVKKLDPRFLLGLTATPFRKDDRDVTYLFGKPLVYYSVYKALQKGFLAKVEYHLHNDNIDEDWITQNSRKGHTLKQLNKKIFLPERDDVICETIYDVWTKNSLEKGIVFCNSSEHAERIEKLLSVNFQLPVRSLTTRVKDSRERTKRLREFRNGTCKIITCYDMLNEGVDVPDVDFIVFLRVTHSRVYFLQQLGRGLRYKEGKTLIVHDFVADIRRVKRVQSFQNEFAATRKNEIENLYFESDFELNFKLEQTNNFLDLVTRDISEEAEDDEEFFLSV</sequence>